<comment type="similarity">
    <text evidence="2">Belongs to the peptidase S1C family.</text>
</comment>
<comment type="subcellular location">
    <subcellularLocation>
        <location evidence="1">Periplasm</location>
    </subcellularLocation>
</comment>
<evidence type="ECO:0000313" key="13">
    <source>
        <dbReference type="EMBL" id="QGT50054.1"/>
    </source>
</evidence>
<evidence type="ECO:0000256" key="8">
    <source>
        <dbReference type="ARBA" id="ARBA00022825"/>
    </source>
</evidence>
<feature type="domain" description="PDZ" evidence="12">
    <location>
        <begin position="267"/>
        <end position="356"/>
    </location>
</feature>
<evidence type="ECO:0000256" key="3">
    <source>
        <dbReference type="ARBA" id="ARBA00022670"/>
    </source>
</evidence>
<evidence type="ECO:0000256" key="11">
    <source>
        <dbReference type="SAM" id="MobiDB-lite"/>
    </source>
</evidence>
<name>A0A650EME4_9HELI</name>
<accession>A0A650EME4</accession>
<dbReference type="EMBL" id="MN577567">
    <property type="protein sequence ID" value="QGT50054.1"/>
    <property type="molecule type" value="Genomic_DNA"/>
</dbReference>
<evidence type="ECO:0000256" key="9">
    <source>
        <dbReference type="PIRSR" id="PIRSR611782-1"/>
    </source>
</evidence>
<dbReference type="SMART" id="SM00228">
    <property type="entry name" value="PDZ"/>
    <property type="match status" value="2"/>
</dbReference>
<evidence type="ECO:0000256" key="10">
    <source>
        <dbReference type="PIRSR" id="PIRSR611782-2"/>
    </source>
</evidence>
<dbReference type="GO" id="GO:0004252">
    <property type="term" value="F:serine-type endopeptidase activity"/>
    <property type="evidence" value="ECO:0007669"/>
    <property type="project" value="InterPro"/>
</dbReference>
<evidence type="ECO:0000256" key="5">
    <source>
        <dbReference type="ARBA" id="ARBA00022737"/>
    </source>
</evidence>
<feature type="binding site" evidence="10">
    <location>
        <begin position="221"/>
        <end position="223"/>
    </location>
    <ligand>
        <name>substrate</name>
    </ligand>
</feature>
<dbReference type="NCBIfam" id="TIGR02037">
    <property type="entry name" value="degP_htrA_DO"/>
    <property type="match status" value="1"/>
</dbReference>
<keyword evidence="3 13" id="KW-0645">Protease</keyword>
<sequence length="478" mass="51938">MKYVKIFFLMCMLGLWSVALGFDIKESPKVQKRISPQENSDVLYSFSSSIEDATKAVVNISTQKNVSNQFSNHPMFNDPFFQQFFGDIYGQIPKDRVERSLGSGVIISSDGYIVTNNHVIEDADKVIVSLSNSTKEYTAKVVGTDSRSDLAVIKIEQTNLSPISFADSQAVRVGDVVFAIGNPFGVGETVTQGIVSAINKSGIGINDYENFIQTDASINPGNSGGALIDSRGALIGINTAILSRTGGNHGVGFAIPSDMVKKIAKELIEKGGIKRGYLGVGIQDVSEDLKESYGDATGAVVISLEPQSPAAKAGIMVWDLITHINGKKISNASELKNLIGMLSPREKVTVKFIRDKQERVTQITLAELPDSKSNASNASPNTQGKNNQMEGLSVSELDATQRQRYRIPSQINGVIVTRVEKDSKAQKAGFEVGDIIAQVENLHIRKPIDLQNAFTRFKDKNKRILVYSSNGTKTIVLK</sequence>
<dbReference type="InterPro" id="IPR001940">
    <property type="entry name" value="Peptidase_S1C"/>
</dbReference>
<keyword evidence="4" id="KW-0732">Signal</keyword>
<dbReference type="EC" id="3.4.21.-" evidence="13"/>
<keyword evidence="8" id="KW-0720">Serine protease</keyword>
<dbReference type="AlphaFoldDB" id="A0A650EME4"/>
<dbReference type="PRINTS" id="PR00834">
    <property type="entry name" value="PROTEASES2C"/>
</dbReference>
<dbReference type="InterPro" id="IPR051201">
    <property type="entry name" value="Chloro_Bact_Ser_Proteases"/>
</dbReference>
<dbReference type="Pfam" id="PF13365">
    <property type="entry name" value="Trypsin_2"/>
    <property type="match status" value="1"/>
</dbReference>
<dbReference type="InterPro" id="IPR001478">
    <property type="entry name" value="PDZ"/>
</dbReference>
<dbReference type="PROSITE" id="PS50106">
    <property type="entry name" value="PDZ"/>
    <property type="match status" value="1"/>
</dbReference>
<dbReference type="InterPro" id="IPR011782">
    <property type="entry name" value="Pept_S1C_Do"/>
</dbReference>
<dbReference type="GO" id="GO:0006508">
    <property type="term" value="P:proteolysis"/>
    <property type="evidence" value="ECO:0007669"/>
    <property type="project" value="UniProtKB-KW"/>
</dbReference>
<dbReference type="InterPro" id="IPR009003">
    <property type="entry name" value="Peptidase_S1_PA"/>
</dbReference>
<keyword evidence="6" id="KW-0574">Periplasm</keyword>
<evidence type="ECO:0000256" key="4">
    <source>
        <dbReference type="ARBA" id="ARBA00022729"/>
    </source>
</evidence>
<feature type="binding site" evidence="10">
    <location>
        <position position="149"/>
    </location>
    <ligand>
        <name>substrate</name>
    </ligand>
</feature>
<protein>
    <submittedName>
        <fullName evidence="13">Serine endoprotease DegQ</fullName>
        <ecNumber evidence="13">3.4.21.-</ecNumber>
    </submittedName>
</protein>
<dbReference type="InterPro" id="IPR036034">
    <property type="entry name" value="PDZ_sf"/>
</dbReference>
<feature type="active site" description="Charge relay system" evidence="9">
    <location>
        <position position="118"/>
    </location>
</feature>
<evidence type="ECO:0000256" key="6">
    <source>
        <dbReference type="ARBA" id="ARBA00022764"/>
    </source>
</evidence>
<feature type="compositionally biased region" description="Polar residues" evidence="11">
    <location>
        <begin position="371"/>
        <end position="390"/>
    </location>
</feature>
<dbReference type="InterPro" id="IPR041489">
    <property type="entry name" value="PDZ_6"/>
</dbReference>
<feature type="active site" description="Charge relay system" evidence="9">
    <location>
        <position position="223"/>
    </location>
</feature>
<dbReference type="GO" id="GO:0042597">
    <property type="term" value="C:periplasmic space"/>
    <property type="evidence" value="ECO:0007669"/>
    <property type="project" value="UniProtKB-SubCell"/>
</dbReference>
<keyword evidence="7 13" id="KW-0378">Hydrolase</keyword>
<keyword evidence="5" id="KW-0677">Repeat</keyword>
<dbReference type="Pfam" id="PF13180">
    <property type="entry name" value="PDZ_2"/>
    <property type="match status" value="1"/>
</dbReference>
<dbReference type="Pfam" id="PF17820">
    <property type="entry name" value="PDZ_6"/>
    <property type="match status" value="1"/>
</dbReference>
<organism evidence="13">
    <name type="scientific">uncultured Helicobacter sp</name>
    <dbReference type="NCBI Taxonomy" id="175537"/>
    <lineage>
        <taxon>Bacteria</taxon>
        <taxon>Pseudomonadati</taxon>
        <taxon>Campylobacterota</taxon>
        <taxon>Epsilonproteobacteria</taxon>
        <taxon>Campylobacterales</taxon>
        <taxon>Helicobacteraceae</taxon>
        <taxon>Helicobacter</taxon>
        <taxon>environmental samples</taxon>
    </lineage>
</organism>
<dbReference type="Gene3D" id="2.30.42.60">
    <property type="match status" value="1"/>
</dbReference>
<feature type="active site" description="Charge relay system" evidence="9">
    <location>
        <position position="149"/>
    </location>
</feature>
<dbReference type="PANTHER" id="PTHR43343">
    <property type="entry name" value="PEPTIDASE S12"/>
    <property type="match status" value="1"/>
</dbReference>
<evidence type="ECO:0000256" key="1">
    <source>
        <dbReference type="ARBA" id="ARBA00004418"/>
    </source>
</evidence>
<dbReference type="SUPFAM" id="SSF50156">
    <property type="entry name" value="PDZ domain-like"/>
    <property type="match status" value="2"/>
</dbReference>
<feature type="region of interest" description="Disordered" evidence="11">
    <location>
        <begin position="366"/>
        <end position="391"/>
    </location>
</feature>
<dbReference type="PANTHER" id="PTHR43343:SF3">
    <property type="entry name" value="PROTEASE DO-LIKE 8, CHLOROPLASTIC"/>
    <property type="match status" value="1"/>
</dbReference>
<dbReference type="FunFam" id="2.40.10.10:FF:000001">
    <property type="entry name" value="Periplasmic serine protease DegS"/>
    <property type="match status" value="1"/>
</dbReference>
<dbReference type="Gene3D" id="2.30.42.10">
    <property type="match status" value="1"/>
</dbReference>
<feature type="binding site" evidence="10">
    <location>
        <position position="118"/>
    </location>
    <ligand>
        <name>substrate</name>
    </ligand>
</feature>
<gene>
    <name evidence="13" type="primary">htrA</name>
    <name evidence="13" type="ORF">Helico4rc_1740</name>
</gene>
<evidence type="ECO:0000259" key="12">
    <source>
        <dbReference type="PROSITE" id="PS50106"/>
    </source>
</evidence>
<reference evidence="13" key="1">
    <citation type="journal article" date="2020" name="J. ISSAAS">
        <title>Lactobacilli and other gastrointestinal microbiota of Peromyscus leucopus, reservoir host for agents of Lyme disease and other zoonoses in North America.</title>
        <authorList>
            <person name="Milovic A."/>
            <person name="Bassam K."/>
            <person name="Shao H."/>
            <person name="Chatzistamou I."/>
            <person name="Tufts D.M."/>
            <person name="Diuk-Wasser M."/>
            <person name="Barbour A.G."/>
        </authorList>
    </citation>
    <scope>NUCLEOTIDE SEQUENCE</scope>
    <source>
        <strain evidence="13">LL4</strain>
    </source>
</reference>
<proteinExistence type="inferred from homology"/>
<evidence type="ECO:0000256" key="2">
    <source>
        <dbReference type="ARBA" id="ARBA00010541"/>
    </source>
</evidence>
<dbReference type="SUPFAM" id="SSF50494">
    <property type="entry name" value="Trypsin-like serine proteases"/>
    <property type="match status" value="1"/>
</dbReference>
<dbReference type="Gene3D" id="2.40.10.120">
    <property type="match status" value="1"/>
</dbReference>
<evidence type="ECO:0000256" key="7">
    <source>
        <dbReference type="ARBA" id="ARBA00022801"/>
    </source>
</evidence>